<dbReference type="EMBL" id="LGST01000031">
    <property type="protein sequence ID" value="KND98797.1"/>
    <property type="molecule type" value="Genomic_DNA"/>
</dbReference>
<reference evidence="2" key="1">
    <citation type="journal article" date="2015" name="BMC Genomics">
        <title>Draft genome of a commonly misdiagnosed multidrug resistant pathogen Candida auris.</title>
        <authorList>
            <person name="Chatterjee S."/>
            <person name="Alampalli S.V."/>
            <person name="Nageshan R.K."/>
            <person name="Chettiar S.T."/>
            <person name="Joshi S."/>
            <person name="Tatu U.S."/>
        </authorList>
    </citation>
    <scope>NUCLEOTIDE SEQUENCE [LARGE SCALE GENOMIC DNA]</scope>
    <source>
        <strain evidence="2">6684</strain>
    </source>
</reference>
<proteinExistence type="predicted"/>
<gene>
    <name evidence="1" type="ORF">QG37_04707</name>
</gene>
<dbReference type="Proteomes" id="UP000037122">
    <property type="component" value="Unassembled WGS sequence"/>
</dbReference>
<organism evidence="1 2">
    <name type="scientific">Candidozyma auris</name>
    <name type="common">Yeast</name>
    <name type="synonym">Candida auris</name>
    <dbReference type="NCBI Taxonomy" id="498019"/>
    <lineage>
        <taxon>Eukaryota</taxon>
        <taxon>Fungi</taxon>
        <taxon>Dikarya</taxon>
        <taxon>Ascomycota</taxon>
        <taxon>Saccharomycotina</taxon>
        <taxon>Pichiomycetes</taxon>
        <taxon>Metschnikowiaceae</taxon>
        <taxon>Candidozyma</taxon>
    </lineage>
</organism>
<evidence type="ECO:0000313" key="2">
    <source>
        <dbReference type="Proteomes" id="UP000037122"/>
    </source>
</evidence>
<evidence type="ECO:0000313" key="1">
    <source>
        <dbReference type="EMBL" id="KND98797.1"/>
    </source>
</evidence>
<name>A0A0L0NX65_CANAR</name>
<dbReference type="AlphaFoldDB" id="A0A0L0NX65"/>
<accession>A0A0L0NX65</accession>
<sequence length="49" mass="5012">MKKTQYNSHHVIEVNFVLASEIRCVVKMGGGDGSLVIALAVGPAAATGA</sequence>
<protein>
    <submittedName>
        <fullName evidence="1">Uncharacterized protein</fullName>
    </submittedName>
</protein>
<comment type="caution">
    <text evidence="1">The sequence shown here is derived from an EMBL/GenBank/DDBJ whole genome shotgun (WGS) entry which is preliminary data.</text>
</comment>